<evidence type="ECO:0000256" key="1">
    <source>
        <dbReference type="ARBA" id="ARBA00023015"/>
    </source>
</evidence>
<proteinExistence type="predicted"/>
<evidence type="ECO:0000259" key="4">
    <source>
        <dbReference type="PROSITE" id="PS50949"/>
    </source>
</evidence>
<sequence>MSRKDEAYSYIRTKIIKGDFLPEQVLSENTLTEKIGVSRTPVREALHQLSAEGLVDFVGRTTIVAPLTKKDVEETYELRTLLETYALEKTVARIPNELLNQVEREFKEAAKEHDWQKYLEVDIKFHGLITNIHQKQFAQLLNIIRSQTDRTRYINAHSKRSMDRSLEEHLQIIDKIRKRNFVEAKKALEYHLQRVYEAVLEYIDYL</sequence>
<evidence type="ECO:0000256" key="3">
    <source>
        <dbReference type="ARBA" id="ARBA00023163"/>
    </source>
</evidence>
<dbReference type="Proteomes" id="UP000051521">
    <property type="component" value="Unassembled WGS sequence"/>
</dbReference>
<dbReference type="EMBL" id="CAKC01000023">
    <property type="protein sequence ID" value="CCI86467.1"/>
    <property type="molecule type" value="Genomic_DNA"/>
</dbReference>
<dbReference type="InterPro" id="IPR036388">
    <property type="entry name" value="WH-like_DNA-bd_sf"/>
</dbReference>
<keyword evidence="8" id="KW-1185">Reference proteome</keyword>
<dbReference type="EMBL" id="AYZO01000008">
    <property type="protein sequence ID" value="KRN13852.1"/>
    <property type="molecule type" value="Genomic_DNA"/>
</dbReference>
<dbReference type="SUPFAM" id="SSF48008">
    <property type="entry name" value="GntR ligand-binding domain-like"/>
    <property type="match status" value="1"/>
</dbReference>
<dbReference type="PANTHER" id="PTHR43537:SF24">
    <property type="entry name" value="GLUCONATE OPERON TRANSCRIPTIONAL REPRESSOR"/>
    <property type="match status" value="1"/>
</dbReference>
<dbReference type="Pfam" id="PF07729">
    <property type="entry name" value="FCD"/>
    <property type="match status" value="1"/>
</dbReference>
<dbReference type="InterPro" id="IPR008920">
    <property type="entry name" value="TF_FadR/GntR_C"/>
</dbReference>
<reference evidence="6 8" key="2">
    <citation type="journal article" date="2015" name="Genome Announc.">
        <title>Expanding the biotechnology potential of lactobacilli through comparative genomics of 213 strains and associated genera.</title>
        <authorList>
            <person name="Sun Z."/>
            <person name="Harris H.M."/>
            <person name="McCann A."/>
            <person name="Guo C."/>
            <person name="Argimon S."/>
            <person name="Zhang W."/>
            <person name="Yang X."/>
            <person name="Jeffery I.B."/>
            <person name="Cooney J.C."/>
            <person name="Kagawa T.F."/>
            <person name="Liu W."/>
            <person name="Song Y."/>
            <person name="Salvetti E."/>
            <person name="Wrobel A."/>
            <person name="Rasinkangas P."/>
            <person name="Parkhill J."/>
            <person name="Rea M.C."/>
            <person name="O'Sullivan O."/>
            <person name="Ritari J."/>
            <person name="Douillard F.P."/>
            <person name="Paul Ross R."/>
            <person name="Yang R."/>
            <person name="Briner A.E."/>
            <person name="Felis G.E."/>
            <person name="de Vos W.M."/>
            <person name="Barrangou R."/>
            <person name="Klaenhammer T.R."/>
            <person name="Caufield P.W."/>
            <person name="Cui Y."/>
            <person name="Zhang H."/>
            <person name="O'Toole P.W."/>
        </authorList>
    </citation>
    <scope>NUCLEOTIDE SEQUENCE [LARGE SCALE GENOMIC DNA]</scope>
    <source>
        <strain evidence="6 8">DSM 23908</strain>
    </source>
</reference>
<dbReference type="InterPro" id="IPR011711">
    <property type="entry name" value="GntR_C"/>
</dbReference>
<dbReference type="CDD" id="cd07377">
    <property type="entry name" value="WHTH_GntR"/>
    <property type="match status" value="1"/>
</dbReference>
<organism evidence="5 7">
    <name type="scientific">Lactobacillus gigeriorum DSM 23908 = CRBIP 24.85</name>
    <dbReference type="NCBI Taxonomy" id="1423751"/>
    <lineage>
        <taxon>Bacteria</taxon>
        <taxon>Bacillati</taxon>
        <taxon>Bacillota</taxon>
        <taxon>Bacilli</taxon>
        <taxon>Lactobacillales</taxon>
        <taxon>Lactobacillaceae</taxon>
        <taxon>Lactobacillus</taxon>
    </lineage>
</organism>
<dbReference type="SMART" id="SM00895">
    <property type="entry name" value="FCD"/>
    <property type="match status" value="1"/>
</dbReference>
<dbReference type="Proteomes" id="UP000009326">
    <property type="component" value="Unassembled WGS sequence"/>
</dbReference>
<keyword evidence="3" id="KW-0804">Transcription</keyword>
<dbReference type="GO" id="GO:0003700">
    <property type="term" value="F:DNA-binding transcription factor activity"/>
    <property type="evidence" value="ECO:0007669"/>
    <property type="project" value="InterPro"/>
</dbReference>
<dbReference type="SUPFAM" id="SSF46785">
    <property type="entry name" value="Winged helix' DNA-binding domain"/>
    <property type="match status" value="1"/>
</dbReference>
<dbReference type="PATRIC" id="fig|1423751.3.peg.1836"/>
<protein>
    <submittedName>
        <fullName evidence="5">Transcriptional regulator</fullName>
    </submittedName>
</protein>
<name>I7J1U3_9LACO</name>
<feature type="domain" description="HTH gntR-type" evidence="4">
    <location>
        <begin position="1"/>
        <end position="67"/>
    </location>
</feature>
<dbReference type="GO" id="GO:0003677">
    <property type="term" value="F:DNA binding"/>
    <property type="evidence" value="ECO:0007669"/>
    <property type="project" value="UniProtKB-KW"/>
</dbReference>
<dbReference type="OrthoDB" id="574518at2"/>
<dbReference type="PRINTS" id="PR00035">
    <property type="entry name" value="HTHGNTR"/>
</dbReference>
<evidence type="ECO:0000313" key="7">
    <source>
        <dbReference type="Proteomes" id="UP000009326"/>
    </source>
</evidence>
<dbReference type="Gene3D" id="1.20.120.530">
    <property type="entry name" value="GntR ligand-binding domain-like"/>
    <property type="match status" value="1"/>
</dbReference>
<dbReference type="PROSITE" id="PS50949">
    <property type="entry name" value="HTH_GNTR"/>
    <property type="match status" value="1"/>
</dbReference>
<dbReference type="PANTHER" id="PTHR43537">
    <property type="entry name" value="TRANSCRIPTIONAL REGULATOR, GNTR FAMILY"/>
    <property type="match status" value="1"/>
</dbReference>
<dbReference type="SMART" id="SM00345">
    <property type="entry name" value="HTH_GNTR"/>
    <property type="match status" value="1"/>
</dbReference>
<dbReference type="AlphaFoldDB" id="I7J1U3"/>
<gene>
    <name evidence="5" type="ORF">BN52_07675</name>
    <name evidence="6" type="ORF">FC38_GL001773</name>
</gene>
<dbReference type="Pfam" id="PF00392">
    <property type="entry name" value="GntR"/>
    <property type="match status" value="1"/>
</dbReference>
<dbReference type="RefSeq" id="WP_008472414.1">
    <property type="nucleotide sequence ID" value="NZ_AYZO01000008.1"/>
</dbReference>
<dbReference type="InterPro" id="IPR036390">
    <property type="entry name" value="WH_DNA-bd_sf"/>
</dbReference>
<evidence type="ECO:0000256" key="2">
    <source>
        <dbReference type="ARBA" id="ARBA00023125"/>
    </source>
</evidence>
<accession>I7J1U3</accession>
<dbReference type="InterPro" id="IPR000524">
    <property type="entry name" value="Tscrpt_reg_HTH_GntR"/>
</dbReference>
<evidence type="ECO:0000313" key="5">
    <source>
        <dbReference type="EMBL" id="CCI86467.1"/>
    </source>
</evidence>
<dbReference type="Gene3D" id="1.10.10.10">
    <property type="entry name" value="Winged helix-like DNA-binding domain superfamily/Winged helix DNA-binding domain"/>
    <property type="match status" value="1"/>
</dbReference>
<keyword evidence="1" id="KW-0805">Transcription regulation</keyword>
<evidence type="ECO:0000313" key="8">
    <source>
        <dbReference type="Proteomes" id="UP000051521"/>
    </source>
</evidence>
<dbReference type="STRING" id="1423751.FC38_GL001773"/>
<reference evidence="5 7" key="1">
    <citation type="submission" date="2012-06" db="EMBL/GenBank/DDBJ databases">
        <title>Draft genome sequence of Lactobacillus gigeriorum CRBIP 24.85T, isolated from chicken crop.</title>
        <authorList>
            <person name="Cousin S."/>
            <person name="Ma L."/>
            <person name="Creno S."/>
            <person name="Clermont D."/>
            <person name="Loux V."/>
            <person name="Bizet C."/>
            <person name="Bouchier C."/>
        </authorList>
    </citation>
    <scope>NUCLEOTIDE SEQUENCE [LARGE SCALE GENOMIC DNA]</scope>
    <source>
        <strain evidence="7">CRBIP 24.85T</strain>
        <strain evidence="5">Type strain: CRBIP 24.85</strain>
    </source>
</reference>
<evidence type="ECO:0000313" key="6">
    <source>
        <dbReference type="EMBL" id="KRN13852.1"/>
    </source>
</evidence>
<keyword evidence="2" id="KW-0238">DNA-binding</keyword>
<comment type="caution">
    <text evidence="5">The sequence shown here is derived from an EMBL/GenBank/DDBJ whole genome shotgun (WGS) entry which is preliminary data.</text>
</comment>